<dbReference type="SUPFAM" id="SSF56059">
    <property type="entry name" value="Glutathione synthetase ATP-binding domain-like"/>
    <property type="match status" value="1"/>
</dbReference>
<feature type="region of interest" description="Disordered" evidence="7">
    <location>
        <begin position="367"/>
        <end position="395"/>
    </location>
</feature>
<evidence type="ECO:0000256" key="1">
    <source>
        <dbReference type="ARBA" id="ARBA00006820"/>
    </source>
</evidence>
<comment type="similarity">
    <text evidence="1">Belongs to the tubulin--tyrosine ligase family.</text>
</comment>
<feature type="region of interest" description="Disordered" evidence="7">
    <location>
        <begin position="1183"/>
        <end position="1212"/>
    </location>
</feature>
<comment type="catalytic activity">
    <reaction evidence="6">
        <text>L-glutamyl-[protein] + L-glutamate + ATP = gamma-L-glutamyl-L-glutamyl-[protein] + ADP + phosphate + H(+)</text>
        <dbReference type="Rhea" id="RHEA:60144"/>
        <dbReference type="Rhea" id="RHEA-COMP:10208"/>
        <dbReference type="Rhea" id="RHEA-COMP:15517"/>
        <dbReference type="ChEBI" id="CHEBI:15378"/>
        <dbReference type="ChEBI" id="CHEBI:29973"/>
        <dbReference type="ChEBI" id="CHEBI:29985"/>
        <dbReference type="ChEBI" id="CHEBI:30616"/>
        <dbReference type="ChEBI" id="CHEBI:43474"/>
        <dbReference type="ChEBI" id="CHEBI:143622"/>
        <dbReference type="ChEBI" id="CHEBI:456216"/>
    </reaction>
    <physiologicalReaction direction="left-to-right" evidence="6">
        <dbReference type="Rhea" id="RHEA:60145"/>
    </physiologicalReaction>
</comment>
<dbReference type="AlphaFoldDB" id="A0AA36DMS1"/>
<feature type="region of interest" description="Disordered" evidence="7">
    <location>
        <begin position="983"/>
        <end position="1004"/>
    </location>
</feature>
<evidence type="ECO:0000313" key="9">
    <source>
        <dbReference type="Proteomes" id="UP001176961"/>
    </source>
</evidence>
<dbReference type="GO" id="GO:0036064">
    <property type="term" value="C:ciliary basal body"/>
    <property type="evidence" value="ECO:0007669"/>
    <property type="project" value="TreeGrafter"/>
</dbReference>
<keyword evidence="4" id="KW-0067">ATP-binding</keyword>
<dbReference type="Proteomes" id="UP001176961">
    <property type="component" value="Unassembled WGS sequence"/>
</dbReference>
<name>A0AA36DMS1_CYLNA</name>
<evidence type="ECO:0000256" key="2">
    <source>
        <dbReference type="ARBA" id="ARBA00022598"/>
    </source>
</evidence>
<comment type="caution">
    <text evidence="8">The sequence shown here is derived from an EMBL/GenBank/DDBJ whole genome shotgun (WGS) entry which is preliminary data.</text>
</comment>
<dbReference type="PROSITE" id="PS51221">
    <property type="entry name" value="TTL"/>
    <property type="match status" value="1"/>
</dbReference>
<feature type="compositionally biased region" description="Basic and acidic residues" evidence="7">
    <location>
        <begin position="992"/>
        <end position="1001"/>
    </location>
</feature>
<evidence type="ECO:0000256" key="4">
    <source>
        <dbReference type="ARBA" id="ARBA00022840"/>
    </source>
</evidence>
<evidence type="ECO:0000313" key="8">
    <source>
        <dbReference type="EMBL" id="CAJ0589650.1"/>
    </source>
</evidence>
<dbReference type="EMBL" id="CATQJL010000001">
    <property type="protein sequence ID" value="CAJ0589650.1"/>
    <property type="molecule type" value="Genomic_DNA"/>
</dbReference>
<dbReference type="InterPro" id="IPR019311">
    <property type="entry name" value="Fy-3"/>
</dbReference>
<dbReference type="GO" id="GO:0070740">
    <property type="term" value="F:tubulin-glutamic acid ligase activity"/>
    <property type="evidence" value="ECO:0007669"/>
    <property type="project" value="TreeGrafter"/>
</dbReference>
<organism evidence="8 9">
    <name type="scientific">Cylicocyclus nassatus</name>
    <name type="common">Nematode worm</name>
    <dbReference type="NCBI Taxonomy" id="53992"/>
    <lineage>
        <taxon>Eukaryota</taxon>
        <taxon>Metazoa</taxon>
        <taxon>Ecdysozoa</taxon>
        <taxon>Nematoda</taxon>
        <taxon>Chromadorea</taxon>
        <taxon>Rhabditida</taxon>
        <taxon>Rhabditina</taxon>
        <taxon>Rhabditomorpha</taxon>
        <taxon>Strongyloidea</taxon>
        <taxon>Strongylidae</taxon>
        <taxon>Cylicocyclus</taxon>
    </lineage>
</organism>
<sequence>MEHDYYAYTSSSDMSIDDPTICTYVIPDELAKYYTKEDRDQLRLDIPIPLPEYSDVDEYLAVFGSRGLFDYVNEVELRKDMRRFIYDETVRIQDEREDALILKALETGFELPDIDPDPHPVLDQAEVFANKFSHIMRNSPSDELAELMRRQIAMMNEMSQVIRVRNWEFAQLTSKCENAVNDASHNTDVHPHELSNLNEKLRNLHVSYACQVELLAEKQRKEFRDMVDTLYNGGSITDGKGRSAEAAEMRRPTQKSESEEPGINECYTIYLGAQLKSMHNVRLLTAKSMVDLCTPLRGTDVGSLLQMSISLYGRQLSATILLVPSDPLYHCSDGSRFAQVCEQTTELHFDPLPVQLKEVMESTIKASQWREETASERSKSTESPQSHKKSHETTLEVGDVYSTRHSNLRDVQLVFHLVADESLKTMDISSRHPCLNGIRNIIRLTQRLGITSIHIPLLLVEEASENMTIAWCMKRAEMVYKCVKGYFMEVCGSCGGTAVGGFTNVPHYNIHFVLPSGLADGVSPFRLVARYPTERRRALAALDSEEEEELIVDLSALELRVYNMRFDAATSPTDNMEETPGCADAGTLMFGGESKPRKIEYLTFTPDSLNHIGRQTAAELREKYTHTGLNYNLAFKMINSDTKLVKTVLHSHGFTQCSRKNPSFNLLWCGSSVKATRMRTIQPWQRINQFPRSTELTRKDKLYDNLARSAAIFGDAYSFVPEYFVTPRDVSLLETAMEQSMSDFTYIVKPVSSSQGRGIFFANKHQEIPQNEPLLVSRYIENPLLIDGHKFDLRIYVAVTSFFPLVAYVYSEGLTRVASEKYCSEADTKDAFVHLTNYSINKNNSHFIRNESMACEDFGHKWTLGALLRHLEKKGIDAKMLMLRIEDIVVKSLLSVQNRITSACRTTTPHVGTNFELFGFDILVDDQLKPWLLEVNLSPSLSCDAPLDSLVKSRLICDLFNLACVPLVNRKLAGIQQIRSSKEDEYDSDVDQDSKKTERSSTKRINIKRRRNARLAFAPSPYAPDPSMRFITRRVRTELSRRGGFVRIFPREHSLQLYRCVMERIGSENRDERLYNKEFGVGEEEESDEEDENGLASLFHDAMMDSAKYPSLDSVPPHLQQVLRGWHDDASAYTQRITKEGEKYAAKLPVVRPSARLRTKSYSEWYEIKRATMAEAKLKLQQEQDAEEKVKVQIIPTQEDNKENAPASARVS</sequence>
<evidence type="ECO:0000256" key="3">
    <source>
        <dbReference type="ARBA" id="ARBA00022741"/>
    </source>
</evidence>
<protein>
    <recommendedName>
        <fullName evidence="5">Tubulin--tyrosine ligase-like protein 5</fullName>
    </recommendedName>
</protein>
<feature type="region of interest" description="Disordered" evidence="7">
    <location>
        <begin position="238"/>
        <end position="260"/>
    </location>
</feature>
<keyword evidence="3" id="KW-0547">Nucleotide-binding</keyword>
<dbReference type="PANTHER" id="PTHR12241:SF145">
    <property type="entry name" value="TUBULIN POLYGLUTAMYLASE TTLL5"/>
    <property type="match status" value="1"/>
</dbReference>
<evidence type="ECO:0000256" key="7">
    <source>
        <dbReference type="SAM" id="MobiDB-lite"/>
    </source>
</evidence>
<keyword evidence="2" id="KW-0436">Ligase</keyword>
<evidence type="ECO:0000256" key="6">
    <source>
        <dbReference type="ARBA" id="ARBA00049274"/>
    </source>
</evidence>
<dbReference type="Pfam" id="PF03133">
    <property type="entry name" value="TTL"/>
    <property type="match status" value="1"/>
</dbReference>
<dbReference type="Gene3D" id="3.30.470.20">
    <property type="entry name" value="ATP-grasp fold, B domain"/>
    <property type="match status" value="1"/>
</dbReference>
<dbReference type="GO" id="GO:0000226">
    <property type="term" value="P:microtubule cytoskeleton organization"/>
    <property type="evidence" value="ECO:0007669"/>
    <property type="project" value="TreeGrafter"/>
</dbReference>
<keyword evidence="9" id="KW-1185">Reference proteome</keyword>
<accession>A0AA36DMS1</accession>
<feature type="compositionally biased region" description="Basic and acidic residues" evidence="7">
    <location>
        <begin position="239"/>
        <end position="258"/>
    </location>
</feature>
<evidence type="ECO:0000256" key="5">
    <source>
        <dbReference type="ARBA" id="ARBA00041448"/>
    </source>
</evidence>
<gene>
    <name evidence="8" type="ORF">CYNAS_LOCUS1633</name>
</gene>
<dbReference type="GO" id="GO:0015631">
    <property type="term" value="F:tubulin binding"/>
    <property type="evidence" value="ECO:0007669"/>
    <property type="project" value="TreeGrafter"/>
</dbReference>
<dbReference type="InterPro" id="IPR004344">
    <property type="entry name" value="TTL/TTLL_fam"/>
</dbReference>
<dbReference type="GO" id="GO:0005524">
    <property type="term" value="F:ATP binding"/>
    <property type="evidence" value="ECO:0007669"/>
    <property type="project" value="UniProtKB-KW"/>
</dbReference>
<dbReference type="Pfam" id="PF10154">
    <property type="entry name" value="Fy-3"/>
    <property type="match status" value="1"/>
</dbReference>
<reference evidence="8" key="1">
    <citation type="submission" date="2023-07" db="EMBL/GenBank/DDBJ databases">
        <authorList>
            <consortium name="CYATHOMIX"/>
        </authorList>
    </citation>
    <scope>NUCLEOTIDE SEQUENCE</scope>
    <source>
        <strain evidence="8">N/A</strain>
    </source>
</reference>
<dbReference type="PANTHER" id="PTHR12241">
    <property type="entry name" value="TUBULIN POLYGLUTAMYLASE"/>
    <property type="match status" value="1"/>
</dbReference>
<proteinExistence type="inferred from homology"/>
<feature type="compositionally biased region" description="Basic and acidic residues" evidence="7">
    <location>
        <begin position="368"/>
        <end position="380"/>
    </location>
</feature>
<dbReference type="GO" id="GO:0019098">
    <property type="term" value="P:reproductive behavior"/>
    <property type="evidence" value="ECO:0007669"/>
    <property type="project" value="UniProtKB-ARBA"/>
</dbReference>